<dbReference type="GO" id="GO:0003847">
    <property type="term" value="F:1-alkyl-2-acetylglycerophosphocholine esterase activity"/>
    <property type="evidence" value="ECO:0007669"/>
    <property type="project" value="UniProtKB-EC"/>
</dbReference>
<dbReference type="OrthoDB" id="2363873at2759"/>
<proteinExistence type="predicted"/>
<evidence type="ECO:0000313" key="6">
    <source>
        <dbReference type="EMBL" id="PSN65003.1"/>
    </source>
</evidence>
<protein>
    <recommendedName>
        <fullName evidence="1">1-alkyl-2-acetylglycerophosphocholine esterase</fullName>
        <ecNumber evidence="1">3.1.1.47</ecNumber>
    </recommendedName>
</protein>
<evidence type="ECO:0000256" key="5">
    <source>
        <dbReference type="SAM" id="SignalP"/>
    </source>
</evidence>
<dbReference type="GO" id="GO:0016042">
    <property type="term" value="P:lipid catabolic process"/>
    <property type="evidence" value="ECO:0007669"/>
    <property type="project" value="UniProtKB-KW"/>
</dbReference>
<sequence>MLPVSFFKPIGFLLLCSSVGAQIHIPSNGSYSVSISTAKLTDPSRIDPLDPNNGTRSIMTSLFYPVPKKSCSKHCPFPYLPALTASIFNGVAGFPNGTLESFQLEVCCETKASYKPKPSSFPLVLLSHGLGGTRLVHSAQAQALAASGYAVLTIDHPYDATIVEYPNEPPVIGYLNNITHDEAGRPNLEILNAGVHLRVADVSFALDELSKPEVVSQLVPGADCTFNTTHAAIFGHSYGGAAAILALEKEPRIIGGFDMDGSLYGLDNSTTITKPAVLLGTDVHNSTNDQTWADGWAQMQGFKREFVIENTRHLVHMDVVWLLELSGLPPTPLFVDQLGELGLSRGKYVFDVILDLVESFMDYVFEGKKSVLLDDPGSVYPEVVEVEN</sequence>
<dbReference type="SUPFAM" id="SSF53474">
    <property type="entry name" value="alpha/beta-Hydrolases"/>
    <property type="match status" value="1"/>
</dbReference>
<dbReference type="EC" id="3.1.1.47" evidence="1"/>
<dbReference type="PANTHER" id="PTHR10272:SF14">
    <property type="entry name" value="PAF ACETYLHYDROLASE FAMILY PROTEIN"/>
    <property type="match status" value="1"/>
</dbReference>
<evidence type="ECO:0000256" key="1">
    <source>
        <dbReference type="ARBA" id="ARBA00013201"/>
    </source>
</evidence>
<feature type="signal peptide" evidence="5">
    <location>
        <begin position="1"/>
        <end position="21"/>
    </location>
</feature>
<keyword evidence="4" id="KW-0443">Lipid metabolism</keyword>
<name>A0A2T2NHT8_CORCC</name>
<dbReference type="EMBL" id="KZ678137">
    <property type="protein sequence ID" value="PSN65003.1"/>
    <property type="molecule type" value="Genomic_DNA"/>
</dbReference>
<gene>
    <name evidence="6" type="ORF">BS50DRAFT_49217</name>
</gene>
<dbReference type="InterPro" id="IPR029058">
    <property type="entry name" value="AB_hydrolase_fold"/>
</dbReference>
<keyword evidence="3" id="KW-0442">Lipid degradation</keyword>
<keyword evidence="2 6" id="KW-0378">Hydrolase</keyword>
<dbReference type="Proteomes" id="UP000240883">
    <property type="component" value="Unassembled WGS sequence"/>
</dbReference>
<keyword evidence="7" id="KW-1185">Reference proteome</keyword>
<evidence type="ECO:0000313" key="7">
    <source>
        <dbReference type="Proteomes" id="UP000240883"/>
    </source>
</evidence>
<dbReference type="PANTHER" id="PTHR10272">
    <property type="entry name" value="PLATELET-ACTIVATING FACTOR ACETYLHYDROLASE"/>
    <property type="match status" value="1"/>
</dbReference>
<dbReference type="Gene3D" id="3.40.50.1820">
    <property type="entry name" value="alpha/beta hydrolase"/>
    <property type="match status" value="1"/>
</dbReference>
<organism evidence="6 7">
    <name type="scientific">Corynespora cassiicola Philippines</name>
    <dbReference type="NCBI Taxonomy" id="1448308"/>
    <lineage>
        <taxon>Eukaryota</taxon>
        <taxon>Fungi</taxon>
        <taxon>Dikarya</taxon>
        <taxon>Ascomycota</taxon>
        <taxon>Pezizomycotina</taxon>
        <taxon>Dothideomycetes</taxon>
        <taxon>Pleosporomycetidae</taxon>
        <taxon>Pleosporales</taxon>
        <taxon>Corynesporascaceae</taxon>
        <taxon>Corynespora</taxon>
    </lineage>
</organism>
<dbReference type="Pfam" id="PF03403">
    <property type="entry name" value="PAF-AH_p_II"/>
    <property type="match status" value="1"/>
</dbReference>
<accession>A0A2T2NHT8</accession>
<reference evidence="6 7" key="1">
    <citation type="journal article" date="2018" name="Front. Microbiol.">
        <title>Genome-Wide Analysis of Corynespora cassiicola Leaf Fall Disease Putative Effectors.</title>
        <authorList>
            <person name="Lopez D."/>
            <person name="Ribeiro S."/>
            <person name="Label P."/>
            <person name="Fumanal B."/>
            <person name="Venisse J.S."/>
            <person name="Kohler A."/>
            <person name="de Oliveira R.R."/>
            <person name="Labutti K."/>
            <person name="Lipzen A."/>
            <person name="Lail K."/>
            <person name="Bauer D."/>
            <person name="Ohm R.A."/>
            <person name="Barry K.W."/>
            <person name="Spatafora J."/>
            <person name="Grigoriev I.V."/>
            <person name="Martin F.M."/>
            <person name="Pujade-Renaud V."/>
        </authorList>
    </citation>
    <scope>NUCLEOTIDE SEQUENCE [LARGE SCALE GENOMIC DNA]</scope>
    <source>
        <strain evidence="6 7">Philippines</strain>
    </source>
</reference>
<evidence type="ECO:0000256" key="3">
    <source>
        <dbReference type="ARBA" id="ARBA00022963"/>
    </source>
</evidence>
<feature type="chain" id="PRO_5015493834" description="1-alkyl-2-acetylglycerophosphocholine esterase" evidence="5">
    <location>
        <begin position="22"/>
        <end position="388"/>
    </location>
</feature>
<evidence type="ECO:0000256" key="2">
    <source>
        <dbReference type="ARBA" id="ARBA00022801"/>
    </source>
</evidence>
<dbReference type="AlphaFoldDB" id="A0A2T2NHT8"/>
<keyword evidence="5" id="KW-0732">Signal</keyword>
<dbReference type="STRING" id="1448308.A0A2T2NHT8"/>
<evidence type="ECO:0000256" key="4">
    <source>
        <dbReference type="ARBA" id="ARBA00023098"/>
    </source>
</evidence>